<feature type="transmembrane region" description="Helical" evidence="1">
    <location>
        <begin position="126"/>
        <end position="144"/>
    </location>
</feature>
<evidence type="ECO:0000313" key="3">
    <source>
        <dbReference type="Proteomes" id="UP000236454"/>
    </source>
</evidence>
<evidence type="ECO:0000256" key="1">
    <source>
        <dbReference type="SAM" id="Phobius"/>
    </source>
</evidence>
<accession>A0A1I7BG18</accession>
<sequence>MMNKIRVLLKALGVFIAYGHLSFLPDKPFGFSSVLYLPILLICASFYQGNLTYFGIEIILLLITTHLCIKGITKSAIRNYGKRFIFSRKRNFVISFVAYNLIPKLSCDCITHRINIQLQMLQLQKLKQIIIPIKIIILLFVFVSCNSKNSTPNKFIFSPNKYGWYVIVNTKYGEKKLDNEYYFPDDGILVIQQEGFRVNGEDLFFCGEKQFFPSGDSIEGDIRLCYYMKSINSGFNARTMTEQCGLQSINNLNDFSSIDLYFFRVNTNCDNVDIELDTFIQEVFCNLIEREFD</sequence>
<gene>
    <name evidence="2" type="ORF">SAMN05216474_2798</name>
</gene>
<keyword evidence="1" id="KW-0812">Transmembrane</keyword>
<keyword evidence="1" id="KW-1133">Transmembrane helix</keyword>
<proteinExistence type="predicted"/>
<dbReference type="STRING" id="477690.SAMN05216474_2798"/>
<evidence type="ECO:0000313" key="2">
    <source>
        <dbReference type="EMBL" id="SFT86061.1"/>
    </source>
</evidence>
<reference evidence="2 3" key="1">
    <citation type="submission" date="2016-10" db="EMBL/GenBank/DDBJ databases">
        <authorList>
            <person name="de Groot N.N."/>
        </authorList>
    </citation>
    <scope>NUCLEOTIDE SEQUENCE [LARGE SCALE GENOMIC DNA]</scope>
    <source>
        <strain evidence="2 3">CGMCC 1.7005</strain>
    </source>
</reference>
<dbReference type="EMBL" id="FPAS01000005">
    <property type="protein sequence ID" value="SFT86061.1"/>
    <property type="molecule type" value="Genomic_DNA"/>
</dbReference>
<dbReference type="Proteomes" id="UP000236454">
    <property type="component" value="Unassembled WGS sequence"/>
</dbReference>
<feature type="transmembrane region" description="Helical" evidence="1">
    <location>
        <begin position="29"/>
        <end position="47"/>
    </location>
</feature>
<name>A0A1I7BG18_9FLAO</name>
<feature type="transmembrane region" description="Helical" evidence="1">
    <location>
        <begin position="92"/>
        <end position="114"/>
    </location>
</feature>
<dbReference type="AlphaFoldDB" id="A0A1I7BG18"/>
<organism evidence="2 3">
    <name type="scientific">Lishizhenia tianjinensis</name>
    <dbReference type="NCBI Taxonomy" id="477690"/>
    <lineage>
        <taxon>Bacteria</taxon>
        <taxon>Pseudomonadati</taxon>
        <taxon>Bacteroidota</taxon>
        <taxon>Flavobacteriia</taxon>
        <taxon>Flavobacteriales</taxon>
        <taxon>Crocinitomicaceae</taxon>
        <taxon>Lishizhenia</taxon>
    </lineage>
</organism>
<keyword evidence="3" id="KW-1185">Reference proteome</keyword>
<protein>
    <submittedName>
        <fullName evidence="2">Uncharacterized protein</fullName>
    </submittedName>
</protein>
<keyword evidence="1" id="KW-0472">Membrane</keyword>